<dbReference type="InterPro" id="IPR020471">
    <property type="entry name" value="AKR"/>
</dbReference>
<evidence type="ECO:0000259" key="2">
    <source>
        <dbReference type="Pfam" id="PF00248"/>
    </source>
</evidence>
<comment type="caution">
    <text evidence="3">The sequence shown here is derived from an EMBL/GenBank/DDBJ whole genome shotgun (WGS) entry which is preliminary data.</text>
</comment>
<feature type="domain" description="NADP-dependent oxidoreductase" evidence="2">
    <location>
        <begin position="15"/>
        <end position="306"/>
    </location>
</feature>
<protein>
    <submittedName>
        <fullName evidence="3">Aldo/keto reductase</fullName>
    </submittedName>
</protein>
<gene>
    <name evidence="3" type="ORF">OY187_15880</name>
</gene>
<dbReference type="CDD" id="cd19076">
    <property type="entry name" value="AKR_AKR13A_13D"/>
    <property type="match status" value="1"/>
</dbReference>
<name>A0ABT4HI72_MYCIR</name>
<dbReference type="InterPro" id="IPR023210">
    <property type="entry name" value="NADP_OxRdtase_dom"/>
</dbReference>
<sequence>MNRNTLGGLDVSAQGLGCMGMSEYYGATDWDTSIDTIRHAIDSGVTLFDTADQYGAGHNEVLLGRGIAGRRDDVQIATKFGIDRSSGDDMRIYRGDPPYVRRSCDASLLRLGIDHIDLYYLHRPPQNAEIEETVGAMAELVTAGKVRYLGLSEVTADLLRRAHGVHPIAAVQSEYSLWTRDVEQLAPVMAELGVGLVPYAPLGRGFLTGAVQTETLDANDFRARNPRFIGEAGERNQAIAATVRTVADRLGVLPAQVALAWVYAQAPRLNVTVVPIPGTRHAARLDQNVASLSIDLDADAVAQLQPLSDMVMGGRYTDHGVR</sequence>
<keyword evidence="1" id="KW-0560">Oxidoreductase</keyword>
<organism evidence="3 4">
    <name type="scientific">Mycolicibacterium iranicum</name>
    <name type="common">Mycobacterium iranicum</name>
    <dbReference type="NCBI Taxonomy" id="912594"/>
    <lineage>
        <taxon>Bacteria</taxon>
        <taxon>Bacillati</taxon>
        <taxon>Actinomycetota</taxon>
        <taxon>Actinomycetes</taxon>
        <taxon>Mycobacteriales</taxon>
        <taxon>Mycobacteriaceae</taxon>
        <taxon>Mycolicibacterium</taxon>
    </lineage>
</organism>
<evidence type="ECO:0000313" key="4">
    <source>
        <dbReference type="Proteomes" id="UP001084650"/>
    </source>
</evidence>
<evidence type="ECO:0000256" key="1">
    <source>
        <dbReference type="ARBA" id="ARBA00023002"/>
    </source>
</evidence>
<dbReference type="RefSeq" id="WP_024446464.1">
    <property type="nucleotide sequence ID" value="NZ_JAPQYE010000006.1"/>
</dbReference>
<proteinExistence type="predicted"/>
<dbReference type="InterPro" id="IPR050791">
    <property type="entry name" value="Aldo-Keto_reductase"/>
</dbReference>
<dbReference type="EMBL" id="JAPQYE010000006">
    <property type="protein sequence ID" value="MCZ0729536.1"/>
    <property type="molecule type" value="Genomic_DNA"/>
</dbReference>
<dbReference type="PRINTS" id="PR00069">
    <property type="entry name" value="ALDKETRDTASE"/>
</dbReference>
<dbReference type="SUPFAM" id="SSF51430">
    <property type="entry name" value="NAD(P)-linked oxidoreductase"/>
    <property type="match status" value="1"/>
</dbReference>
<accession>A0ABT4HI72</accession>
<dbReference type="PANTHER" id="PTHR43625:SF40">
    <property type="entry name" value="ALDO-KETO REDUCTASE YAKC [NADP(+)]"/>
    <property type="match status" value="1"/>
</dbReference>
<dbReference type="PANTHER" id="PTHR43625">
    <property type="entry name" value="AFLATOXIN B1 ALDEHYDE REDUCTASE"/>
    <property type="match status" value="1"/>
</dbReference>
<keyword evidence="4" id="KW-1185">Reference proteome</keyword>
<dbReference type="Pfam" id="PF00248">
    <property type="entry name" value="Aldo_ket_red"/>
    <property type="match status" value="1"/>
</dbReference>
<dbReference type="InterPro" id="IPR036812">
    <property type="entry name" value="NAD(P)_OxRdtase_dom_sf"/>
</dbReference>
<dbReference type="Proteomes" id="UP001084650">
    <property type="component" value="Unassembled WGS sequence"/>
</dbReference>
<evidence type="ECO:0000313" key="3">
    <source>
        <dbReference type="EMBL" id="MCZ0729536.1"/>
    </source>
</evidence>
<reference evidence="3" key="1">
    <citation type="submission" date="2022-12" db="EMBL/GenBank/DDBJ databases">
        <title>Whole genome sequence of Mycolicibacterium iranicum strain SBH312.</title>
        <authorList>
            <person name="Jani J."/>
            <person name="Arifin Mustapha Z."/>
            <person name="Ahmed K."/>
            <person name="Kai Ling C."/>
        </authorList>
    </citation>
    <scope>NUCLEOTIDE SEQUENCE</scope>
    <source>
        <strain evidence="3">SBH312</strain>
    </source>
</reference>
<dbReference type="Gene3D" id="3.20.20.100">
    <property type="entry name" value="NADP-dependent oxidoreductase domain"/>
    <property type="match status" value="1"/>
</dbReference>